<name>A0ABQ4MIQ8_9BACL</name>
<dbReference type="EMBL" id="BOSL01000025">
    <property type="protein sequence ID" value="GIP55866.1"/>
    <property type="molecule type" value="Genomic_DNA"/>
</dbReference>
<evidence type="ECO:0000313" key="2">
    <source>
        <dbReference type="EMBL" id="GIP55866.1"/>
    </source>
</evidence>
<gene>
    <name evidence="2" type="ORF">J42TS3_49010</name>
</gene>
<organism evidence="2 3">
    <name type="scientific">Paenibacillus vini</name>
    <dbReference type="NCBI Taxonomy" id="1476024"/>
    <lineage>
        <taxon>Bacteria</taxon>
        <taxon>Bacillati</taxon>
        <taxon>Bacillota</taxon>
        <taxon>Bacilli</taxon>
        <taxon>Bacillales</taxon>
        <taxon>Paenibacillaceae</taxon>
        <taxon>Paenibacillus</taxon>
    </lineage>
</organism>
<dbReference type="Proteomes" id="UP000679992">
    <property type="component" value="Unassembled WGS sequence"/>
</dbReference>
<evidence type="ECO:0000313" key="3">
    <source>
        <dbReference type="Proteomes" id="UP000679992"/>
    </source>
</evidence>
<feature type="compositionally biased region" description="Basic and acidic residues" evidence="1">
    <location>
        <begin position="16"/>
        <end position="25"/>
    </location>
</feature>
<feature type="region of interest" description="Disordered" evidence="1">
    <location>
        <begin position="1"/>
        <end position="25"/>
    </location>
</feature>
<protein>
    <submittedName>
        <fullName evidence="2">Uncharacterized protein</fullName>
    </submittedName>
</protein>
<sequence>MRRNGGDGESYFDQGIRQETKKKSPEYRAHGTICLVQLNLGRKYCL</sequence>
<evidence type="ECO:0000256" key="1">
    <source>
        <dbReference type="SAM" id="MobiDB-lite"/>
    </source>
</evidence>
<reference evidence="2 3" key="1">
    <citation type="submission" date="2021-03" db="EMBL/GenBank/DDBJ databases">
        <title>Antimicrobial resistance genes in bacteria isolated from Japanese honey, and their potential for conferring macrolide and lincosamide resistance in the American foulbrood pathogen Paenibacillus larvae.</title>
        <authorList>
            <person name="Okamoto M."/>
            <person name="Kumagai M."/>
            <person name="Kanamori H."/>
            <person name="Takamatsu D."/>
        </authorList>
    </citation>
    <scope>NUCLEOTIDE SEQUENCE [LARGE SCALE GENOMIC DNA]</scope>
    <source>
        <strain evidence="2 3">J42TS3</strain>
    </source>
</reference>
<comment type="caution">
    <text evidence="2">The sequence shown here is derived from an EMBL/GenBank/DDBJ whole genome shotgun (WGS) entry which is preliminary data.</text>
</comment>
<proteinExistence type="predicted"/>
<keyword evidence="3" id="KW-1185">Reference proteome</keyword>
<accession>A0ABQ4MIQ8</accession>